<dbReference type="RefSeq" id="WP_036856828.1">
    <property type="nucleotide sequence ID" value="NZ_JRNU01000068.1"/>
</dbReference>
<dbReference type="EMBL" id="JRNU01000068">
    <property type="protein sequence ID" value="KGF50792.1"/>
    <property type="molecule type" value="Genomic_DNA"/>
</dbReference>
<dbReference type="Proteomes" id="UP000029614">
    <property type="component" value="Unassembled WGS sequence"/>
</dbReference>
<keyword evidence="2" id="KW-1185">Reference proteome</keyword>
<dbReference type="InterPro" id="IPR032286">
    <property type="entry name" value="DUF4837"/>
</dbReference>
<proteinExistence type="predicted"/>
<dbReference type="PROSITE" id="PS51257">
    <property type="entry name" value="PROKAR_LIPOPROTEIN"/>
    <property type="match status" value="1"/>
</dbReference>
<evidence type="ECO:0000313" key="1">
    <source>
        <dbReference type="EMBL" id="KGF50792.1"/>
    </source>
</evidence>
<dbReference type="Pfam" id="PF16125">
    <property type="entry name" value="DUF4837"/>
    <property type="match status" value="1"/>
</dbReference>
<gene>
    <name evidence="1" type="ORF">HMPREF9302_09560</name>
</gene>
<name>A0A096C7C2_9BACT</name>
<evidence type="ECO:0008006" key="3">
    <source>
        <dbReference type="Google" id="ProtNLM"/>
    </source>
</evidence>
<protein>
    <recommendedName>
        <fullName evidence="3">Lipoprotein</fullName>
    </recommendedName>
</protein>
<dbReference type="AlphaFoldDB" id="A0A096C7C2"/>
<reference evidence="1 2" key="1">
    <citation type="submission" date="2014-07" db="EMBL/GenBank/DDBJ databases">
        <authorList>
            <person name="McCorrison J."/>
            <person name="Sanka R."/>
            <person name="Torralba M."/>
            <person name="Gillis M."/>
            <person name="Haft D.H."/>
            <person name="Methe B."/>
            <person name="Sutton G."/>
            <person name="Nelson K.E."/>
        </authorList>
    </citation>
    <scope>NUCLEOTIDE SEQUENCE [LARGE SCALE GENOMIC DNA]</scope>
    <source>
        <strain evidence="1 2">DNF00058</strain>
    </source>
</reference>
<dbReference type="OrthoDB" id="1115230at2"/>
<comment type="caution">
    <text evidence="1">The sequence shown here is derived from an EMBL/GenBank/DDBJ whole genome shotgun (WGS) entry which is preliminary data.</text>
</comment>
<organism evidence="1 2">
    <name type="scientific">Prevotella amnii DNF00058</name>
    <dbReference type="NCBI Taxonomy" id="1401066"/>
    <lineage>
        <taxon>Bacteria</taxon>
        <taxon>Pseudomonadati</taxon>
        <taxon>Bacteroidota</taxon>
        <taxon>Bacteroidia</taxon>
        <taxon>Bacteroidales</taxon>
        <taxon>Prevotellaceae</taxon>
        <taxon>Prevotella</taxon>
    </lineage>
</organism>
<accession>A0A096C7C2</accession>
<sequence>MYKNIYYFCLLPIILFAFLGCKDIASRPKSVGKPYEVLVVGDVNNIVYNALSVPTPGLLQAEPMVDVIKAKKLSVSNNNFRTIVVVQIKKITKKGIPSICLIEKDNEFVDNQLVIYIKAEDEAVLKRIMPGVLIKILQKEIMREQQNLIQKPNNKAEALVLKLFRKQISLPTELTESKVGKDFLWLSNNASEGMMNICLYYINEKKFQAQHDSVMQQNIQGTQKGDYLALANISSKTISKHTGNITIRGTWQMKKDAMGGSFVTYLLPKVRKQDKCLAVEAFLFAPEKEKRNRMRRLEAALYTLH</sequence>
<evidence type="ECO:0000313" key="2">
    <source>
        <dbReference type="Proteomes" id="UP000029614"/>
    </source>
</evidence>